<keyword evidence="3" id="KW-1185">Reference proteome</keyword>
<name>A0ABR2CT51_9ROSI</name>
<gene>
    <name evidence="2" type="ORF">V6N12_073679</name>
</gene>
<comment type="caution">
    <text evidence="2">The sequence shown here is derived from an EMBL/GenBank/DDBJ whole genome shotgun (WGS) entry which is preliminary data.</text>
</comment>
<dbReference type="Proteomes" id="UP001472677">
    <property type="component" value="Unassembled WGS sequence"/>
</dbReference>
<feature type="domain" description="Reverse transcriptase zinc-binding" evidence="1">
    <location>
        <begin position="138"/>
        <end position="224"/>
    </location>
</feature>
<sequence>MVLGVMMSRFCVLRLQASFGPYTLIRKSLLALILILVAFHLCHAIKWIPLLLSPRPKSVWNDTWVPSLGPLRPWLRVWSHAIANLELNDLLQHDRQWDVSRLSNLLLPEAVPFIIGIPPPNLDVCDAFAWNSTSSGIFSVASAYAHLLEPTWDIIDPKWSWVWSLAVTPRIRMFIWLVLKRRLMTNEERTRRGLTSDASCPCCGCISESIAHILRDCPSTRALWCSILPPDRHALFFSSSLEHWVVSNIRSKLRFSDSSTPWACFFPTLLWQLWKRRNDFVFTDVCLPLEAVYNLSRAWAKHFVGNTDMVRVPASPLVSLLQWTPPATGWGHRLPLVYAIESLCQDSSQVDLRWIPRELNMVADCLLKLPSLPQFELSVISDIPESVRPLLDRDKDGPPYSRRGRGVT</sequence>
<reference evidence="2 3" key="1">
    <citation type="journal article" date="2024" name="G3 (Bethesda)">
        <title>Genome assembly of Hibiscus sabdariffa L. provides insights into metabolisms of medicinal natural products.</title>
        <authorList>
            <person name="Kim T."/>
        </authorList>
    </citation>
    <scope>NUCLEOTIDE SEQUENCE [LARGE SCALE GENOMIC DNA]</scope>
    <source>
        <strain evidence="2">TK-2024</strain>
        <tissue evidence="2">Old leaves</tissue>
    </source>
</reference>
<proteinExistence type="predicted"/>
<protein>
    <recommendedName>
        <fullName evidence="1">Reverse transcriptase zinc-binding domain-containing protein</fullName>
    </recommendedName>
</protein>
<dbReference type="Pfam" id="PF13966">
    <property type="entry name" value="zf-RVT"/>
    <property type="match status" value="1"/>
</dbReference>
<dbReference type="EMBL" id="JBBPBM010000044">
    <property type="protein sequence ID" value="KAK8522967.1"/>
    <property type="molecule type" value="Genomic_DNA"/>
</dbReference>
<dbReference type="InterPro" id="IPR026960">
    <property type="entry name" value="RVT-Znf"/>
</dbReference>
<evidence type="ECO:0000259" key="1">
    <source>
        <dbReference type="Pfam" id="PF13966"/>
    </source>
</evidence>
<evidence type="ECO:0000313" key="2">
    <source>
        <dbReference type="EMBL" id="KAK8522967.1"/>
    </source>
</evidence>
<accession>A0ABR2CT51</accession>
<evidence type="ECO:0000313" key="3">
    <source>
        <dbReference type="Proteomes" id="UP001472677"/>
    </source>
</evidence>
<organism evidence="2 3">
    <name type="scientific">Hibiscus sabdariffa</name>
    <name type="common">roselle</name>
    <dbReference type="NCBI Taxonomy" id="183260"/>
    <lineage>
        <taxon>Eukaryota</taxon>
        <taxon>Viridiplantae</taxon>
        <taxon>Streptophyta</taxon>
        <taxon>Embryophyta</taxon>
        <taxon>Tracheophyta</taxon>
        <taxon>Spermatophyta</taxon>
        <taxon>Magnoliopsida</taxon>
        <taxon>eudicotyledons</taxon>
        <taxon>Gunneridae</taxon>
        <taxon>Pentapetalae</taxon>
        <taxon>rosids</taxon>
        <taxon>malvids</taxon>
        <taxon>Malvales</taxon>
        <taxon>Malvaceae</taxon>
        <taxon>Malvoideae</taxon>
        <taxon>Hibiscus</taxon>
    </lineage>
</organism>